<feature type="domain" description="G-protein coupled receptors family 1 profile" evidence="16">
    <location>
        <begin position="50"/>
        <end position="313"/>
    </location>
</feature>
<dbReference type="AlphaFoldDB" id="H2U300"/>
<reference evidence="17" key="2">
    <citation type="submission" date="2025-08" db="UniProtKB">
        <authorList>
            <consortium name="Ensembl"/>
        </authorList>
    </citation>
    <scope>IDENTIFICATION</scope>
</reference>
<keyword evidence="18" id="KW-1185">Reference proteome</keyword>
<sequence>MSSSSSSATSLPPPSTPSHTNHSHQCMEDPNLRLPLAAMYSLFFVFGLVGNLAALWVFLFQRSSNNSLRLFLINCAVADLVLLGCLPFRISYHLNGDQWHLGPLACKMVGNLFYMNMYISIMLLGFISLHRYLRIKGKGRARQGITVKLLGHRCPWSWVACGTLWSLSLVGLVPMIVMAEDEEHSNKCFQFKMRSGNGKGKAIFNVLVVVFFWLVFIMLVVSYVKIASKLLRVSWDKPDLPNAHRYQRSAKKSFFVLFLFIVCFGPYHAFRPVYIFYQIKNNQPCEILQTVARTNEIMLLLSAFNSCLDPVMYFILSGSVRKSTLRAVGHRLGNHLLFLQDASSTTESRRPSGPVVLPNTPSVTHRTSMINNATLRRN</sequence>
<evidence type="ECO:0000256" key="9">
    <source>
        <dbReference type="ARBA" id="ARBA00023180"/>
    </source>
</evidence>
<keyword evidence="9" id="KW-0325">Glycoprotein</keyword>
<comment type="subcellular location">
    <subcellularLocation>
        <location evidence="1">Cell membrane</location>
        <topology evidence="1">Multi-pass membrane protein</topology>
    </subcellularLocation>
</comment>
<dbReference type="PROSITE" id="PS50262">
    <property type="entry name" value="G_PROTEIN_RECEP_F1_2"/>
    <property type="match status" value="1"/>
</dbReference>
<evidence type="ECO:0000256" key="3">
    <source>
        <dbReference type="ARBA" id="ARBA00022692"/>
    </source>
</evidence>
<evidence type="ECO:0000256" key="8">
    <source>
        <dbReference type="ARBA" id="ARBA00023170"/>
    </source>
</evidence>
<dbReference type="PRINTS" id="PR00237">
    <property type="entry name" value="GPCRRHODOPSN"/>
</dbReference>
<dbReference type="HOGENOM" id="CLU_009579_8_2_1"/>
<dbReference type="InterPro" id="IPR017452">
    <property type="entry name" value="GPCR_Rhodpsn_7TM"/>
</dbReference>
<evidence type="ECO:0000313" key="18">
    <source>
        <dbReference type="Proteomes" id="UP000005226"/>
    </source>
</evidence>
<protein>
    <recommendedName>
        <fullName evidence="11">Probable G-protein coupled receptor 34</fullName>
    </recommendedName>
</protein>
<reference evidence="17 18" key="1">
    <citation type="journal article" date="2011" name="Genome Biol. Evol.">
        <title>Integration of the genetic map and genome assembly of fugu facilitates insights into distinct features of genome evolution in teleosts and mammals.</title>
        <authorList>
            <person name="Kai W."/>
            <person name="Kikuchi K."/>
            <person name="Tohari S."/>
            <person name="Chew A.K."/>
            <person name="Tay A."/>
            <person name="Fujiwara A."/>
            <person name="Hosoya S."/>
            <person name="Suetake H."/>
            <person name="Naruse K."/>
            <person name="Brenner S."/>
            <person name="Suzuki Y."/>
            <person name="Venkatesh B."/>
        </authorList>
    </citation>
    <scope>NUCLEOTIDE SEQUENCE [LARGE SCALE GENOMIC DNA]</scope>
</reference>
<keyword evidence="2" id="KW-1003">Cell membrane</keyword>
<dbReference type="Proteomes" id="UP000005226">
    <property type="component" value="Chromosome 8"/>
</dbReference>
<dbReference type="PANTHER" id="PTHR24233">
    <property type="entry name" value="P2Y PURINOCEPTOR-RELATED G-PROTEIN COUPLED RECEPTOR"/>
    <property type="match status" value="1"/>
</dbReference>
<evidence type="ECO:0000256" key="11">
    <source>
        <dbReference type="ARBA" id="ARBA00035691"/>
    </source>
</evidence>
<dbReference type="SUPFAM" id="SSF81321">
    <property type="entry name" value="Family A G protein-coupled receptor-like"/>
    <property type="match status" value="1"/>
</dbReference>
<keyword evidence="5 13" id="KW-0297">G-protein coupled receptor</keyword>
<dbReference type="STRING" id="31033.ENSTRUP00000031311"/>
<dbReference type="Ensembl" id="ENSTRUT00000031433.3">
    <property type="protein sequence ID" value="ENSTRUP00000031311.2"/>
    <property type="gene ID" value="ENSTRUG00000012365.3"/>
</dbReference>
<feature type="transmembrane region" description="Helical" evidence="15">
    <location>
        <begin position="154"/>
        <end position="177"/>
    </location>
</feature>
<evidence type="ECO:0000256" key="2">
    <source>
        <dbReference type="ARBA" id="ARBA00022475"/>
    </source>
</evidence>
<dbReference type="OrthoDB" id="10005568at2759"/>
<dbReference type="Pfam" id="PF00001">
    <property type="entry name" value="7tm_1"/>
    <property type="match status" value="1"/>
</dbReference>
<feature type="transmembrane region" description="Helical" evidence="15">
    <location>
        <begin position="112"/>
        <end position="133"/>
    </location>
</feature>
<feature type="transmembrane region" description="Helical" evidence="15">
    <location>
        <begin position="254"/>
        <end position="277"/>
    </location>
</feature>
<dbReference type="FunFam" id="1.20.1070.10:FF:000150">
    <property type="entry name" value="probable G-protein coupled receptor 34"/>
    <property type="match status" value="1"/>
</dbReference>
<dbReference type="InParanoid" id="H2U300"/>
<keyword evidence="8 13" id="KW-0675">Receptor</keyword>
<gene>
    <name evidence="17" type="primary">LOC105416758</name>
</gene>
<keyword evidence="6 15" id="KW-0472">Membrane</keyword>
<feature type="transmembrane region" description="Helical" evidence="15">
    <location>
        <begin position="71"/>
        <end position="92"/>
    </location>
</feature>
<dbReference type="Gene3D" id="1.20.1070.10">
    <property type="entry name" value="Rhodopsin 7-helix transmembrane proteins"/>
    <property type="match status" value="1"/>
</dbReference>
<evidence type="ECO:0000256" key="4">
    <source>
        <dbReference type="ARBA" id="ARBA00022989"/>
    </source>
</evidence>
<dbReference type="InterPro" id="IPR000276">
    <property type="entry name" value="GPCR_Rhodpsn"/>
</dbReference>
<dbReference type="OMA" id="CKLVGNL"/>
<evidence type="ECO:0000256" key="12">
    <source>
        <dbReference type="ARBA" id="ARBA00045234"/>
    </source>
</evidence>
<keyword evidence="3 13" id="KW-0812">Transmembrane</keyword>
<accession>H2U300</accession>
<keyword evidence="4 15" id="KW-1133">Transmembrane helix</keyword>
<evidence type="ECO:0000256" key="1">
    <source>
        <dbReference type="ARBA" id="ARBA00004651"/>
    </source>
</evidence>
<feature type="transmembrane region" description="Helical" evidence="15">
    <location>
        <begin position="202"/>
        <end position="224"/>
    </location>
</feature>
<dbReference type="RefSeq" id="XP_011604421.2">
    <property type="nucleotide sequence ID" value="XM_011606119.2"/>
</dbReference>
<dbReference type="PANTHER" id="PTHR24233:SF1">
    <property type="entry name" value="G-PROTEIN COUPLED RECEPTOR 34-RELATED"/>
    <property type="match status" value="1"/>
</dbReference>
<dbReference type="GO" id="GO:0005886">
    <property type="term" value="C:plasma membrane"/>
    <property type="evidence" value="ECO:0007669"/>
    <property type="project" value="UniProtKB-SubCell"/>
</dbReference>
<comment type="similarity">
    <text evidence="13">Belongs to the G-protein coupled receptor 1 family.</text>
</comment>
<keyword evidence="7" id="KW-1015">Disulfide bond</keyword>
<feature type="transmembrane region" description="Helical" evidence="15">
    <location>
        <begin position="37"/>
        <end position="59"/>
    </location>
</feature>
<reference evidence="17" key="3">
    <citation type="submission" date="2025-09" db="UniProtKB">
        <authorList>
            <consortium name="Ensembl"/>
        </authorList>
    </citation>
    <scope>IDENTIFICATION</scope>
</reference>
<comment type="function">
    <text evidence="12">G-protein-coupled receptor of lysophosphatidylserine (LysoPS) that plays different roles in immune response. Acts a damage-sensing receptor that triggers tissue repair upon recognition of dying neutrophils. Mechanistically, apoptotic neutrophils release lysophosphatydilserine that are recognized by type 3 innate lymphoid cells (ILC3s) via GPR34, which activates downstream PI3K-AKT and RAS-ERK signaling pathways leading to STAT3 activation and IL-22 production. Plays an important role in microglial function, controlling morphology and phagocytosis.</text>
</comment>
<dbReference type="FunCoup" id="H2U300">
    <property type="interactions" value="247"/>
</dbReference>
<dbReference type="PROSITE" id="PS00237">
    <property type="entry name" value="G_PROTEIN_RECEP_F1_1"/>
    <property type="match status" value="1"/>
</dbReference>
<evidence type="ECO:0000256" key="14">
    <source>
        <dbReference type="SAM" id="MobiDB-lite"/>
    </source>
</evidence>
<evidence type="ECO:0000256" key="6">
    <source>
        <dbReference type="ARBA" id="ARBA00023136"/>
    </source>
</evidence>
<organism evidence="17 18">
    <name type="scientific">Takifugu rubripes</name>
    <name type="common">Japanese pufferfish</name>
    <name type="synonym">Fugu rubripes</name>
    <dbReference type="NCBI Taxonomy" id="31033"/>
    <lineage>
        <taxon>Eukaryota</taxon>
        <taxon>Metazoa</taxon>
        <taxon>Chordata</taxon>
        <taxon>Craniata</taxon>
        <taxon>Vertebrata</taxon>
        <taxon>Euteleostomi</taxon>
        <taxon>Actinopterygii</taxon>
        <taxon>Neopterygii</taxon>
        <taxon>Teleostei</taxon>
        <taxon>Neoteleostei</taxon>
        <taxon>Acanthomorphata</taxon>
        <taxon>Eupercaria</taxon>
        <taxon>Tetraodontiformes</taxon>
        <taxon>Tetradontoidea</taxon>
        <taxon>Tetraodontidae</taxon>
        <taxon>Takifugu</taxon>
    </lineage>
</organism>
<evidence type="ECO:0000256" key="15">
    <source>
        <dbReference type="SAM" id="Phobius"/>
    </source>
</evidence>
<proteinExistence type="inferred from homology"/>
<evidence type="ECO:0000256" key="5">
    <source>
        <dbReference type="ARBA" id="ARBA00023040"/>
    </source>
</evidence>
<dbReference type="GeneID" id="105416758"/>
<dbReference type="GeneTree" id="ENSGT01110000267167"/>
<feature type="region of interest" description="Disordered" evidence="14">
    <location>
        <begin position="1"/>
        <end position="26"/>
    </location>
</feature>
<evidence type="ECO:0000256" key="10">
    <source>
        <dbReference type="ARBA" id="ARBA00023224"/>
    </source>
</evidence>
<dbReference type="RefSeq" id="XP_011604420.2">
    <property type="nucleotide sequence ID" value="XM_011606118.2"/>
</dbReference>
<evidence type="ECO:0000313" key="17">
    <source>
        <dbReference type="Ensembl" id="ENSTRUP00000031311.2"/>
    </source>
</evidence>
<feature type="compositionally biased region" description="Low complexity" evidence="14">
    <location>
        <begin position="1"/>
        <end position="10"/>
    </location>
</feature>
<evidence type="ECO:0000256" key="13">
    <source>
        <dbReference type="RuleBase" id="RU000688"/>
    </source>
</evidence>
<dbReference type="eggNOG" id="ENOG502QT81">
    <property type="taxonomic scope" value="Eukaryota"/>
</dbReference>
<evidence type="ECO:0000256" key="7">
    <source>
        <dbReference type="ARBA" id="ARBA00023157"/>
    </source>
</evidence>
<name>H2U300_TAKRU</name>
<dbReference type="GO" id="GO:0045028">
    <property type="term" value="F:G protein-coupled purinergic nucleotide receptor activity"/>
    <property type="evidence" value="ECO:0007669"/>
    <property type="project" value="TreeGrafter"/>
</dbReference>
<evidence type="ECO:0000259" key="16">
    <source>
        <dbReference type="PROSITE" id="PS50262"/>
    </source>
</evidence>
<keyword evidence="10 13" id="KW-0807">Transducer</keyword>